<dbReference type="PANTHER" id="PTHR23268">
    <property type="entry name" value="T-CELL RECEPTOR BETA CHAIN"/>
    <property type="match status" value="1"/>
</dbReference>
<keyword evidence="3" id="KW-0812">Transmembrane</keyword>
<feature type="transmembrane region" description="Helical" evidence="3">
    <location>
        <begin position="270"/>
        <end position="291"/>
    </location>
</feature>
<evidence type="ECO:0000313" key="5">
    <source>
        <dbReference type="Ensembl" id="ENSOMEP00000034812.1"/>
    </source>
</evidence>
<dbReference type="GO" id="GO:0007166">
    <property type="term" value="P:cell surface receptor signaling pathway"/>
    <property type="evidence" value="ECO:0007669"/>
    <property type="project" value="TreeGrafter"/>
</dbReference>
<keyword evidence="2" id="KW-0391">Immunity</keyword>
<dbReference type="Proteomes" id="UP000261560">
    <property type="component" value="Unplaced"/>
</dbReference>
<dbReference type="Gene3D" id="2.60.40.10">
    <property type="entry name" value="Immunoglobulins"/>
    <property type="match status" value="2"/>
</dbReference>
<dbReference type="GO" id="GO:0002376">
    <property type="term" value="P:immune system process"/>
    <property type="evidence" value="ECO:0007669"/>
    <property type="project" value="UniProtKB-KW"/>
</dbReference>
<dbReference type="PaxDb" id="30732-ENSOMEP00000034812"/>
<dbReference type="SUPFAM" id="SSF48726">
    <property type="entry name" value="Immunoglobulin"/>
    <property type="match status" value="2"/>
</dbReference>
<evidence type="ECO:0000256" key="3">
    <source>
        <dbReference type="SAM" id="Phobius"/>
    </source>
</evidence>
<dbReference type="Pfam" id="PF07686">
    <property type="entry name" value="V-set"/>
    <property type="match status" value="1"/>
</dbReference>
<protein>
    <recommendedName>
        <fullName evidence="4">Ig-like domain-containing protein</fullName>
    </recommendedName>
</protein>
<reference evidence="5" key="1">
    <citation type="submission" date="2025-08" db="UniProtKB">
        <authorList>
            <consortium name="Ensembl"/>
        </authorList>
    </citation>
    <scope>IDENTIFICATION</scope>
</reference>
<dbReference type="STRING" id="30732.ENSOMEP00000034812"/>
<dbReference type="InterPro" id="IPR003597">
    <property type="entry name" value="Ig_C1-set"/>
</dbReference>
<evidence type="ECO:0000313" key="6">
    <source>
        <dbReference type="Proteomes" id="UP000261560"/>
    </source>
</evidence>
<dbReference type="InterPro" id="IPR007110">
    <property type="entry name" value="Ig-like_dom"/>
</dbReference>
<proteinExistence type="predicted"/>
<dbReference type="PROSITE" id="PS50835">
    <property type="entry name" value="IG_LIKE"/>
    <property type="match status" value="1"/>
</dbReference>
<dbReference type="SMART" id="SM00407">
    <property type="entry name" value="IGc1"/>
    <property type="match status" value="1"/>
</dbReference>
<dbReference type="Pfam" id="PF07654">
    <property type="entry name" value="C1-set"/>
    <property type="match status" value="1"/>
</dbReference>
<dbReference type="InterPro" id="IPR050413">
    <property type="entry name" value="TCR_beta_variable"/>
</dbReference>
<dbReference type="GO" id="GO:0005886">
    <property type="term" value="C:plasma membrane"/>
    <property type="evidence" value="ECO:0007669"/>
    <property type="project" value="TreeGrafter"/>
</dbReference>
<reference evidence="5" key="2">
    <citation type="submission" date="2025-09" db="UniProtKB">
        <authorList>
            <consortium name="Ensembl"/>
        </authorList>
    </citation>
    <scope>IDENTIFICATION</scope>
</reference>
<dbReference type="OMA" id="RITENQW"/>
<evidence type="ECO:0000256" key="1">
    <source>
        <dbReference type="ARBA" id="ARBA00022729"/>
    </source>
</evidence>
<name>A0A3B3DXC6_ORYME</name>
<dbReference type="GeneTree" id="ENSGT00940000164625"/>
<evidence type="ECO:0000259" key="4">
    <source>
        <dbReference type="PROSITE" id="PS50835"/>
    </source>
</evidence>
<sequence length="301" mass="33867">LHPCFGFYSMKTLKRINHSYAVTFDPTFPIITQSEKKVEMKCRHNDSSLNVMLWYQQTRSGGMNLIGYGYTGSEPILEKEFQSQFKMTREDVVRGGLTLLSATESDSAVYFCAASTHCCGSYEAYFGEGTRLTVLDPDKEITPPTKVRVLKPSKNERKNEQKTLVCVASGFYPDHVSVSWKIDDDVVDVTLDHTKAVATDDAARLDNKTYTITSQLIVSSDIWFSNCVFICNVSFFNGTHTVFRDGNTTGGGISEFLCNKYLWITQSAKLSYIIFIAKSCAYGVFIWFVAWKLQVCGTKTN</sequence>
<dbReference type="InterPro" id="IPR003599">
    <property type="entry name" value="Ig_sub"/>
</dbReference>
<evidence type="ECO:0000256" key="2">
    <source>
        <dbReference type="ARBA" id="ARBA00022859"/>
    </source>
</evidence>
<dbReference type="AlphaFoldDB" id="A0A3B3DXC6"/>
<dbReference type="Ensembl" id="ENSOMET00000029165.1">
    <property type="protein sequence ID" value="ENSOMEP00000034812.1"/>
    <property type="gene ID" value="ENSOMEG00000021634.1"/>
</dbReference>
<keyword evidence="6" id="KW-1185">Reference proteome</keyword>
<dbReference type="PANTHER" id="PTHR23268:SF102">
    <property type="entry name" value="IMMUNOGLOBULIN V-SET DOMAIN-CONTAINING PROTEIN"/>
    <property type="match status" value="1"/>
</dbReference>
<keyword evidence="3" id="KW-0472">Membrane</keyword>
<dbReference type="InterPro" id="IPR013783">
    <property type="entry name" value="Ig-like_fold"/>
</dbReference>
<keyword evidence="3" id="KW-1133">Transmembrane helix</keyword>
<keyword evidence="1" id="KW-0732">Signal</keyword>
<feature type="domain" description="Ig-like" evidence="4">
    <location>
        <begin position="144"/>
        <end position="249"/>
    </location>
</feature>
<dbReference type="InterPro" id="IPR036179">
    <property type="entry name" value="Ig-like_dom_sf"/>
</dbReference>
<organism evidence="5 6">
    <name type="scientific">Oryzias melastigma</name>
    <name type="common">Marine medaka</name>
    <dbReference type="NCBI Taxonomy" id="30732"/>
    <lineage>
        <taxon>Eukaryota</taxon>
        <taxon>Metazoa</taxon>
        <taxon>Chordata</taxon>
        <taxon>Craniata</taxon>
        <taxon>Vertebrata</taxon>
        <taxon>Euteleostomi</taxon>
        <taxon>Actinopterygii</taxon>
        <taxon>Neopterygii</taxon>
        <taxon>Teleostei</taxon>
        <taxon>Neoteleostei</taxon>
        <taxon>Acanthomorphata</taxon>
        <taxon>Ovalentaria</taxon>
        <taxon>Atherinomorphae</taxon>
        <taxon>Beloniformes</taxon>
        <taxon>Adrianichthyidae</taxon>
        <taxon>Oryziinae</taxon>
        <taxon>Oryzias</taxon>
    </lineage>
</organism>
<accession>A0A3B3DXC6</accession>
<dbReference type="InterPro" id="IPR013106">
    <property type="entry name" value="Ig_V-set"/>
</dbReference>
<dbReference type="SMART" id="SM00409">
    <property type="entry name" value="IG"/>
    <property type="match status" value="1"/>
</dbReference>